<gene>
    <name evidence="1" type="ORF">DCHRY22_LOCUS5976</name>
</gene>
<dbReference type="EMBL" id="CAKASE010000052">
    <property type="protein sequence ID" value="CAG9565069.1"/>
    <property type="molecule type" value="Genomic_DNA"/>
</dbReference>
<comment type="caution">
    <text evidence="1">The sequence shown here is derived from an EMBL/GenBank/DDBJ whole genome shotgun (WGS) entry which is preliminary data.</text>
</comment>
<proteinExistence type="predicted"/>
<protein>
    <submittedName>
        <fullName evidence="1">(African queen) hypothetical protein</fullName>
    </submittedName>
</protein>
<dbReference type="AlphaFoldDB" id="A0A8J2QKV6"/>
<reference evidence="1" key="1">
    <citation type="submission" date="2021-09" db="EMBL/GenBank/DDBJ databases">
        <authorList>
            <person name="Martin H S."/>
        </authorList>
    </citation>
    <scope>NUCLEOTIDE SEQUENCE</scope>
</reference>
<evidence type="ECO:0000313" key="2">
    <source>
        <dbReference type="Proteomes" id="UP000789524"/>
    </source>
</evidence>
<sequence>MPVPLLRLMNAEIGTDLTIISTYCIKLIMKMLQSLRRFMHILELEDSNEKISELKNKLDNFLPKHMPSSNIIVSLIKKVMESPENAETTQDYRLAEAGDIRSTTNIH</sequence>
<evidence type="ECO:0000313" key="1">
    <source>
        <dbReference type="EMBL" id="CAG9565069.1"/>
    </source>
</evidence>
<accession>A0A8J2QKV6</accession>
<keyword evidence="2" id="KW-1185">Reference proteome</keyword>
<organism evidence="1 2">
    <name type="scientific">Danaus chrysippus</name>
    <name type="common">African queen</name>
    <dbReference type="NCBI Taxonomy" id="151541"/>
    <lineage>
        <taxon>Eukaryota</taxon>
        <taxon>Metazoa</taxon>
        <taxon>Ecdysozoa</taxon>
        <taxon>Arthropoda</taxon>
        <taxon>Hexapoda</taxon>
        <taxon>Insecta</taxon>
        <taxon>Pterygota</taxon>
        <taxon>Neoptera</taxon>
        <taxon>Endopterygota</taxon>
        <taxon>Lepidoptera</taxon>
        <taxon>Glossata</taxon>
        <taxon>Ditrysia</taxon>
        <taxon>Papilionoidea</taxon>
        <taxon>Nymphalidae</taxon>
        <taxon>Danainae</taxon>
        <taxon>Danaini</taxon>
        <taxon>Danaina</taxon>
        <taxon>Danaus</taxon>
        <taxon>Anosia</taxon>
    </lineage>
</organism>
<name>A0A8J2QKV6_9NEOP</name>
<dbReference type="Proteomes" id="UP000789524">
    <property type="component" value="Unassembled WGS sequence"/>
</dbReference>
<dbReference type="OrthoDB" id="72892at2759"/>